<evidence type="ECO:0000256" key="1">
    <source>
        <dbReference type="SAM" id="Phobius"/>
    </source>
</evidence>
<evidence type="ECO:0000313" key="4">
    <source>
        <dbReference type="Proteomes" id="UP001596072"/>
    </source>
</evidence>
<evidence type="ECO:0000313" key="3">
    <source>
        <dbReference type="EMBL" id="MFC5730089.1"/>
    </source>
</evidence>
<dbReference type="Pfam" id="PF07331">
    <property type="entry name" value="TctB"/>
    <property type="match status" value="1"/>
</dbReference>
<dbReference type="Proteomes" id="UP001596072">
    <property type="component" value="Unassembled WGS sequence"/>
</dbReference>
<dbReference type="InterPro" id="IPR009936">
    <property type="entry name" value="DUF1468"/>
</dbReference>
<keyword evidence="1" id="KW-1133">Transmembrane helix</keyword>
<dbReference type="RefSeq" id="WP_206056031.1">
    <property type="nucleotide sequence ID" value="NZ_JBHSNS010000007.1"/>
</dbReference>
<feature type="transmembrane region" description="Helical" evidence="1">
    <location>
        <begin position="20"/>
        <end position="40"/>
    </location>
</feature>
<evidence type="ECO:0000259" key="2">
    <source>
        <dbReference type="Pfam" id="PF07331"/>
    </source>
</evidence>
<reference evidence="4" key="1">
    <citation type="journal article" date="2019" name="Int. J. Syst. Evol. Microbiol.">
        <title>The Global Catalogue of Microorganisms (GCM) 10K type strain sequencing project: providing services to taxonomists for standard genome sequencing and annotation.</title>
        <authorList>
            <consortium name="The Broad Institute Genomics Platform"/>
            <consortium name="The Broad Institute Genome Sequencing Center for Infectious Disease"/>
            <person name="Wu L."/>
            <person name="Ma J."/>
        </authorList>
    </citation>
    <scope>NUCLEOTIDE SEQUENCE [LARGE SCALE GENOMIC DNA]</scope>
    <source>
        <strain evidence="4">YIM 94188</strain>
    </source>
</reference>
<sequence>MTAPARRSAARLRPRSDADLVAGVVFIGFGLAFGVAASRYDVGSLLRMGPGYFPLVVSSLLVVLGVVIAVKAYVAPDLAHLEDLDTPDEEKEGLSFGRVRWQPSVLLVGAAVFFALTVDGLGLLPATFGTGVIAAFARPGARPLRVLTIAAGLTLACYVIFVVLLQLRLSLLGDWLGG</sequence>
<feature type="transmembrane region" description="Helical" evidence="1">
    <location>
        <begin position="144"/>
        <end position="167"/>
    </location>
</feature>
<name>A0ABW0ZKY0_9ACTN</name>
<protein>
    <submittedName>
        <fullName evidence="3">Tripartite tricarboxylate transporter TctB family protein</fullName>
    </submittedName>
</protein>
<feature type="transmembrane region" description="Helical" evidence="1">
    <location>
        <begin position="52"/>
        <end position="74"/>
    </location>
</feature>
<dbReference type="EMBL" id="JBHSNS010000007">
    <property type="protein sequence ID" value="MFC5730089.1"/>
    <property type="molecule type" value="Genomic_DNA"/>
</dbReference>
<accession>A0ABW0ZKY0</accession>
<keyword evidence="1" id="KW-0812">Transmembrane</keyword>
<feature type="transmembrane region" description="Helical" evidence="1">
    <location>
        <begin position="104"/>
        <end position="137"/>
    </location>
</feature>
<organism evidence="3 4">
    <name type="scientific">Nocardioides vastitatis</name>
    <dbReference type="NCBI Taxonomy" id="2568655"/>
    <lineage>
        <taxon>Bacteria</taxon>
        <taxon>Bacillati</taxon>
        <taxon>Actinomycetota</taxon>
        <taxon>Actinomycetes</taxon>
        <taxon>Propionibacteriales</taxon>
        <taxon>Nocardioidaceae</taxon>
        <taxon>Nocardioides</taxon>
    </lineage>
</organism>
<gene>
    <name evidence="3" type="ORF">ACFPQB_14275</name>
</gene>
<keyword evidence="1" id="KW-0472">Membrane</keyword>
<feature type="domain" description="DUF1468" evidence="2">
    <location>
        <begin position="21"/>
        <end position="169"/>
    </location>
</feature>
<keyword evidence="4" id="KW-1185">Reference proteome</keyword>
<proteinExistence type="predicted"/>
<comment type="caution">
    <text evidence="3">The sequence shown here is derived from an EMBL/GenBank/DDBJ whole genome shotgun (WGS) entry which is preliminary data.</text>
</comment>